<name>A0ACC2NIU9_9HYME</name>
<evidence type="ECO:0000313" key="1">
    <source>
        <dbReference type="EMBL" id="KAJ8671027.1"/>
    </source>
</evidence>
<sequence length="298" mass="33887">MLGSTADHADKCYVAKIPLNTIDIYVEDDEDKDDTSYHIPQSPEKASKGIHPSRDVDVKREEELGEIQADVNFLASIDDLQLVNYSDKELAIDRQGYHRLSSDRLQRVTENVMIGLYSVPETFSPPNSHSHKCDGIRKGEWCVFRREEYKKTKATTKNKGNAKKKNTIDDNDTTKKKSGSKKRRIEAPEGAPKQCLVGHVRYFAYLDSGTTSETQYSNMFAIIEGNEKIIGVMCFWFVINPDGSLEQVETHTHGFHNIDNYVKTIFPPIEHEHQQYVPRLIVEEFGSMCGPIQITDIS</sequence>
<evidence type="ECO:0000313" key="2">
    <source>
        <dbReference type="Proteomes" id="UP001239111"/>
    </source>
</evidence>
<keyword evidence="2" id="KW-1185">Reference proteome</keyword>
<protein>
    <submittedName>
        <fullName evidence="1">Uncharacterized protein</fullName>
    </submittedName>
</protein>
<organism evidence="1 2">
    <name type="scientific">Eretmocerus hayati</name>
    <dbReference type="NCBI Taxonomy" id="131215"/>
    <lineage>
        <taxon>Eukaryota</taxon>
        <taxon>Metazoa</taxon>
        <taxon>Ecdysozoa</taxon>
        <taxon>Arthropoda</taxon>
        <taxon>Hexapoda</taxon>
        <taxon>Insecta</taxon>
        <taxon>Pterygota</taxon>
        <taxon>Neoptera</taxon>
        <taxon>Endopterygota</taxon>
        <taxon>Hymenoptera</taxon>
        <taxon>Apocrita</taxon>
        <taxon>Proctotrupomorpha</taxon>
        <taxon>Chalcidoidea</taxon>
        <taxon>Aphelinidae</taxon>
        <taxon>Aphelininae</taxon>
        <taxon>Eretmocerus</taxon>
    </lineage>
</organism>
<proteinExistence type="predicted"/>
<reference evidence="1" key="1">
    <citation type="submission" date="2023-04" db="EMBL/GenBank/DDBJ databases">
        <title>A chromosome-level genome assembly of the parasitoid wasp Eretmocerus hayati.</title>
        <authorList>
            <person name="Zhong Y."/>
            <person name="Liu S."/>
            <person name="Liu Y."/>
        </authorList>
    </citation>
    <scope>NUCLEOTIDE SEQUENCE</scope>
    <source>
        <strain evidence="1">ZJU_SS_LIU_2023</strain>
    </source>
</reference>
<dbReference type="Proteomes" id="UP001239111">
    <property type="component" value="Chromosome 3"/>
</dbReference>
<gene>
    <name evidence="1" type="ORF">QAD02_002286</name>
</gene>
<dbReference type="EMBL" id="CM056743">
    <property type="protein sequence ID" value="KAJ8671027.1"/>
    <property type="molecule type" value="Genomic_DNA"/>
</dbReference>
<accession>A0ACC2NIU9</accession>
<comment type="caution">
    <text evidence="1">The sequence shown here is derived from an EMBL/GenBank/DDBJ whole genome shotgun (WGS) entry which is preliminary data.</text>
</comment>